<evidence type="ECO:0000313" key="5">
    <source>
        <dbReference type="EMBL" id="QIA63547.1"/>
    </source>
</evidence>
<dbReference type="InterPro" id="IPR050469">
    <property type="entry name" value="Diguanylate_Cyclase"/>
</dbReference>
<reference evidence="5 6" key="1">
    <citation type="submission" date="2020-01" db="EMBL/GenBank/DDBJ databases">
        <title>Whole genome and functional gene identification of agarase of Vibrio HN897.</title>
        <authorList>
            <person name="Liu Y."/>
            <person name="Zhao Z."/>
        </authorList>
    </citation>
    <scope>NUCLEOTIDE SEQUENCE [LARGE SCALE GENOMIC DNA]</scope>
    <source>
        <strain evidence="5 6">HN897</strain>
    </source>
</reference>
<feature type="domain" description="GGDEF" evidence="4">
    <location>
        <begin position="276"/>
        <end position="405"/>
    </location>
</feature>
<dbReference type="AlphaFoldDB" id="A0A7Z2T3G3"/>
<dbReference type="GO" id="GO:0052621">
    <property type="term" value="F:diguanylate cyclase activity"/>
    <property type="evidence" value="ECO:0007669"/>
    <property type="project" value="UniProtKB-EC"/>
</dbReference>
<dbReference type="PANTHER" id="PTHR45138:SF9">
    <property type="entry name" value="DIGUANYLATE CYCLASE DGCM-RELATED"/>
    <property type="match status" value="1"/>
</dbReference>
<dbReference type="NCBIfam" id="TIGR00254">
    <property type="entry name" value="GGDEF"/>
    <property type="match status" value="1"/>
</dbReference>
<dbReference type="PANTHER" id="PTHR45138">
    <property type="entry name" value="REGULATORY COMPONENTS OF SENSORY TRANSDUCTION SYSTEM"/>
    <property type="match status" value="1"/>
</dbReference>
<dbReference type="InterPro" id="IPR000160">
    <property type="entry name" value="GGDEF_dom"/>
</dbReference>
<name>A0A7Z2T3G3_9VIBR</name>
<dbReference type="EMBL" id="CP047475">
    <property type="protein sequence ID" value="QIA63547.1"/>
    <property type="molecule type" value="Genomic_DNA"/>
</dbReference>
<evidence type="ECO:0000259" key="4">
    <source>
        <dbReference type="PROSITE" id="PS50887"/>
    </source>
</evidence>
<proteinExistence type="predicted"/>
<dbReference type="SUPFAM" id="SSF55073">
    <property type="entry name" value="Nucleotide cyclase"/>
    <property type="match status" value="1"/>
</dbReference>
<comment type="catalytic activity">
    <reaction evidence="3">
        <text>2 GTP = 3',3'-c-di-GMP + 2 diphosphate</text>
        <dbReference type="Rhea" id="RHEA:24898"/>
        <dbReference type="ChEBI" id="CHEBI:33019"/>
        <dbReference type="ChEBI" id="CHEBI:37565"/>
        <dbReference type="ChEBI" id="CHEBI:58805"/>
        <dbReference type="EC" id="2.7.7.65"/>
    </reaction>
</comment>
<sequence length="407" mass="46441">MLLFLTVFVYGLNESTQREVNLFDYPIRVTTDNASNGGTSSGFAEFNDDGSLGFECLLTETYEWRFCELQFELANIYGSGMDMQQFNLMTLDVSFEVNGFEEQKQPVRMYFKNLVNSGKLKPSSIEFTPSDYQGSVAIPLEYLKVPDWWRLENRVSLREGQSDVRNVTEISFSTPANAQPGMYQLLLNSATVSGPWIAYDTLTNILLIVWLTHGISNLIYSFRETWRENLLLSWEYKQLKNENSLLVNLAHNDKLTGALNRHGAHKVIFEQTPSNTAISIIYLDIDHFKSINDTYSHQAGDAILIMLASLIESSIDEQHRLVRWGGEEFVILCTDISAHGAAKIARRLQERFEEMDWPHVHNVTCSFGIATCKTYEQFNQAIERADHALYRAKANGRNRVEIAPQDV</sequence>
<dbReference type="InterPro" id="IPR029787">
    <property type="entry name" value="Nucleotide_cyclase"/>
</dbReference>
<dbReference type="PROSITE" id="PS50887">
    <property type="entry name" value="GGDEF"/>
    <property type="match status" value="1"/>
</dbReference>
<accession>A0A7Z2T3G3</accession>
<dbReference type="FunFam" id="3.30.70.270:FF:000001">
    <property type="entry name" value="Diguanylate cyclase domain protein"/>
    <property type="match status" value="1"/>
</dbReference>
<dbReference type="Gene3D" id="3.30.70.270">
    <property type="match status" value="1"/>
</dbReference>
<evidence type="ECO:0000256" key="1">
    <source>
        <dbReference type="ARBA" id="ARBA00001946"/>
    </source>
</evidence>
<comment type="cofactor">
    <cofactor evidence="1">
        <name>Mg(2+)</name>
        <dbReference type="ChEBI" id="CHEBI:18420"/>
    </cofactor>
</comment>
<dbReference type="Proteomes" id="UP000464262">
    <property type="component" value="Chromosome 1"/>
</dbReference>
<dbReference type="SMART" id="SM00267">
    <property type="entry name" value="GGDEF"/>
    <property type="match status" value="1"/>
</dbReference>
<evidence type="ECO:0000256" key="2">
    <source>
        <dbReference type="ARBA" id="ARBA00012528"/>
    </source>
</evidence>
<gene>
    <name evidence="5" type="ORF">GT360_08445</name>
</gene>
<dbReference type="KEGG" id="vas:GT360_08445"/>
<keyword evidence="6" id="KW-1185">Reference proteome</keyword>
<dbReference type="Pfam" id="PF00990">
    <property type="entry name" value="GGDEF"/>
    <property type="match status" value="1"/>
</dbReference>
<evidence type="ECO:0000313" key="6">
    <source>
        <dbReference type="Proteomes" id="UP000464262"/>
    </source>
</evidence>
<evidence type="ECO:0000256" key="3">
    <source>
        <dbReference type="ARBA" id="ARBA00034247"/>
    </source>
</evidence>
<dbReference type="RefSeq" id="WP_164648440.1">
    <property type="nucleotide sequence ID" value="NZ_CP047475.1"/>
</dbReference>
<organism evidence="5 6">
    <name type="scientific">Vibrio astriarenae</name>
    <dbReference type="NCBI Taxonomy" id="1481923"/>
    <lineage>
        <taxon>Bacteria</taxon>
        <taxon>Pseudomonadati</taxon>
        <taxon>Pseudomonadota</taxon>
        <taxon>Gammaproteobacteria</taxon>
        <taxon>Vibrionales</taxon>
        <taxon>Vibrionaceae</taxon>
        <taxon>Vibrio</taxon>
    </lineage>
</organism>
<protein>
    <recommendedName>
        <fullName evidence="2">diguanylate cyclase</fullName>
        <ecNumber evidence="2">2.7.7.65</ecNumber>
    </recommendedName>
</protein>
<dbReference type="InterPro" id="IPR043128">
    <property type="entry name" value="Rev_trsase/Diguanyl_cyclase"/>
</dbReference>
<dbReference type="CDD" id="cd01949">
    <property type="entry name" value="GGDEF"/>
    <property type="match status" value="1"/>
</dbReference>
<dbReference type="EC" id="2.7.7.65" evidence="2"/>